<dbReference type="AlphaFoldDB" id="A0A7Y0PQ09"/>
<name>A0A7Y0PQ09_9BACI</name>
<feature type="transmembrane region" description="Helical" evidence="1">
    <location>
        <begin position="156"/>
        <end position="175"/>
    </location>
</feature>
<comment type="caution">
    <text evidence="2">The sequence shown here is derived from an EMBL/GenBank/DDBJ whole genome shotgun (WGS) entry which is preliminary data.</text>
</comment>
<dbReference type="EMBL" id="JABBPK010000001">
    <property type="protein sequence ID" value="NMO79981.1"/>
    <property type="molecule type" value="Genomic_DNA"/>
</dbReference>
<sequence>MKNNAIKKVTKRFSDFSKEEEWLKSMLNEGWILKGYDSEDIGDCHYIFERTQSEKPKNIIYKIDFRSFDKKRDFEEYKEIFQDSGWTLLSKSKWYSKHIFYRDSPSNEQSDIFSDQESYIEREKRKRTSLLMYTGLASIGFIIFIVLWIIFDYAYFGAFGLSLLYVSYKYTINYFKHRKFLKSIL</sequence>
<evidence type="ECO:0000313" key="3">
    <source>
        <dbReference type="Proteomes" id="UP000588491"/>
    </source>
</evidence>
<proteinExistence type="predicted"/>
<keyword evidence="3" id="KW-1185">Reference proteome</keyword>
<evidence type="ECO:0000313" key="2">
    <source>
        <dbReference type="EMBL" id="NMO79981.1"/>
    </source>
</evidence>
<dbReference type="Proteomes" id="UP000588491">
    <property type="component" value="Unassembled WGS sequence"/>
</dbReference>
<dbReference type="InterPro" id="IPR021359">
    <property type="entry name" value="DUF2812"/>
</dbReference>
<feature type="transmembrane region" description="Helical" evidence="1">
    <location>
        <begin position="130"/>
        <end position="150"/>
    </location>
</feature>
<keyword evidence="1" id="KW-1133">Transmembrane helix</keyword>
<dbReference type="RefSeq" id="WP_169189494.1">
    <property type="nucleotide sequence ID" value="NZ_JABBPK010000001.1"/>
</dbReference>
<accession>A0A7Y0PQ09</accession>
<keyword evidence="1" id="KW-0812">Transmembrane</keyword>
<protein>
    <submittedName>
        <fullName evidence="2">DUF2812 domain-containing protein</fullName>
    </submittedName>
</protein>
<dbReference type="Pfam" id="PF11193">
    <property type="entry name" value="DUF2812"/>
    <property type="match status" value="1"/>
</dbReference>
<keyword evidence="1" id="KW-0472">Membrane</keyword>
<evidence type="ECO:0000256" key="1">
    <source>
        <dbReference type="SAM" id="Phobius"/>
    </source>
</evidence>
<gene>
    <name evidence="2" type="ORF">HHU08_23950</name>
</gene>
<organism evidence="2 3">
    <name type="scientific">Niallia alba</name>
    <dbReference type="NCBI Taxonomy" id="2729105"/>
    <lineage>
        <taxon>Bacteria</taxon>
        <taxon>Bacillati</taxon>
        <taxon>Bacillota</taxon>
        <taxon>Bacilli</taxon>
        <taxon>Bacillales</taxon>
        <taxon>Bacillaceae</taxon>
        <taxon>Niallia</taxon>
    </lineage>
</organism>
<reference evidence="2 3" key="1">
    <citation type="submission" date="2020-04" db="EMBL/GenBank/DDBJ databases">
        <title>Bacillus sp. UniB3 isolated from commercial digestive syrup.</title>
        <authorList>
            <person name="Thorat V."/>
            <person name="Kirdat K."/>
            <person name="Tiwarekar B."/>
            <person name="Yadav A."/>
        </authorList>
    </citation>
    <scope>NUCLEOTIDE SEQUENCE [LARGE SCALE GENOMIC DNA]</scope>
    <source>
        <strain evidence="2 3">UniB3</strain>
    </source>
</reference>